<evidence type="ECO:0000256" key="2">
    <source>
        <dbReference type="ARBA" id="ARBA00022448"/>
    </source>
</evidence>
<reference evidence="6 7" key="2">
    <citation type="journal article" date="2016" name="Int. J. Syst. Evol. Microbiol.">
        <title>Paenibacillus bovis sp. nov., isolated from raw yak (Bos grunniens) milk.</title>
        <authorList>
            <person name="Gao C."/>
            <person name="Han J."/>
            <person name="Liu Z."/>
            <person name="Xu X."/>
            <person name="Hang F."/>
            <person name="Wu Z."/>
        </authorList>
    </citation>
    <scope>NUCLEOTIDE SEQUENCE [LARGE SCALE GENOMIC DNA]</scope>
    <source>
        <strain evidence="6 7">BD3526</strain>
    </source>
</reference>
<dbReference type="GO" id="GO:0005524">
    <property type="term" value="F:ATP binding"/>
    <property type="evidence" value="ECO:0007669"/>
    <property type="project" value="UniProtKB-KW"/>
</dbReference>
<dbReference type="AlphaFoldDB" id="A0A172ZBP6"/>
<evidence type="ECO:0000313" key="6">
    <source>
        <dbReference type="EMBL" id="ANF94949.1"/>
    </source>
</evidence>
<dbReference type="GO" id="GO:0016887">
    <property type="term" value="F:ATP hydrolysis activity"/>
    <property type="evidence" value="ECO:0007669"/>
    <property type="project" value="InterPro"/>
</dbReference>
<accession>A0A172ZBP6</accession>
<dbReference type="InterPro" id="IPR027417">
    <property type="entry name" value="P-loop_NTPase"/>
</dbReference>
<dbReference type="SMART" id="SM00382">
    <property type="entry name" value="AAA"/>
    <property type="match status" value="1"/>
</dbReference>
<keyword evidence="3" id="KW-0547">Nucleotide-binding</keyword>
<dbReference type="OrthoDB" id="9804819at2"/>
<keyword evidence="4 6" id="KW-0067">ATP-binding</keyword>
<dbReference type="PROSITE" id="PS00211">
    <property type="entry name" value="ABC_TRANSPORTER_1"/>
    <property type="match status" value="1"/>
</dbReference>
<dbReference type="InterPro" id="IPR017871">
    <property type="entry name" value="ABC_transporter-like_CS"/>
</dbReference>
<proteinExistence type="inferred from homology"/>
<dbReference type="PANTHER" id="PTHR43335:SF4">
    <property type="entry name" value="ABC TRANSPORTER, ATP-BINDING PROTEIN"/>
    <property type="match status" value="1"/>
</dbReference>
<sequence length="246" mass="27103">MEWIIETQNLTKTYGKQTALSNVNLKVSKGRVYGLLGANGAGKTTLMKLLVGLLHPSSGSIRLFDEPWSRQSLARVGALIEAPALYGHLTGRENLQVHQRLLGLPESRIDEVLEIVGLHQTLPKKKAAAYSLGMKQRLGIASALLNQPDLLILDEPTNGLDPMGIREMRELIHSFTGQGITVILSSHILSEVSQIVHDVGIISRGEMQYQGTLDDLMQQHGNQEDLEEIFMHYAAGRSGSLEGMYR</sequence>
<dbReference type="Pfam" id="PF00005">
    <property type="entry name" value="ABC_tran"/>
    <property type="match status" value="1"/>
</dbReference>
<dbReference type="PANTHER" id="PTHR43335">
    <property type="entry name" value="ABC TRANSPORTER, ATP-BINDING PROTEIN"/>
    <property type="match status" value="1"/>
</dbReference>
<keyword evidence="7" id="KW-1185">Reference proteome</keyword>
<name>A0A172ZBP6_9BACL</name>
<evidence type="ECO:0000256" key="3">
    <source>
        <dbReference type="ARBA" id="ARBA00022741"/>
    </source>
</evidence>
<evidence type="ECO:0000313" key="7">
    <source>
        <dbReference type="Proteomes" id="UP000078148"/>
    </source>
</evidence>
<dbReference type="Proteomes" id="UP000078148">
    <property type="component" value="Chromosome"/>
</dbReference>
<dbReference type="NCBIfam" id="TIGR03740">
    <property type="entry name" value="galliderm_ABC"/>
    <property type="match status" value="1"/>
</dbReference>
<dbReference type="InterPro" id="IPR022501">
    <property type="entry name" value="ABC_Gallidermin_ATP-bd"/>
</dbReference>
<dbReference type="InterPro" id="IPR003439">
    <property type="entry name" value="ABC_transporter-like_ATP-bd"/>
</dbReference>
<reference evidence="7" key="1">
    <citation type="submission" date="2015-10" db="EMBL/GenBank/DDBJ databases">
        <title>Genome of Paenibacillus bovis sp. nov.</title>
        <authorList>
            <person name="Wu Z."/>
            <person name="Gao C."/>
            <person name="Liu Z."/>
            <person name="Zheng H."/>
        </authorList>
    </citation>
    <scope>NUCLEOTIDE SEQUENCE [LARGE SCALE GENOMIC DNA]</scope>
    <source>
        <strain evidence="7">BD3526</strain>
    </source>
</reference>
<dbReference type="InterPro" id="IPR003593">
    <property type="entry name" value="AAA+_ATPase"/>
</dbReference>
<dbReference type="CDD" id="cd03268">
    <property type="entry name" value="ABC_BcrA_bacitracin_resist"/>
    <property type="match status" value="1"/>
</dbReference>
<evidence type="ECO:0000256" key="4">
    <source>
        <dbReference type="ARBA" id="ARBA00022840"/>
    </source>
</evidence>
<protein>
    <submittedName>
        <fullName evidence="6">Lantibiotic ABC transporter ATP-binding protein</fullName>
    </submittedName>
</protein>
<organism evidence="6 7">
    <name type="scientific">Paenibacillus bovis</name>
    <dbReference type="NCBI Taxonomy" id="1616788"/>
    <lineage>
        <taxon>Bacteria</taxon>
        <taxon>Bacillati</taxon>
        <taxon>Bacillota</taxon>
        <taxon>Bacilli</taxon>
        <taxon>Bacillales</taxon>
        <taxon>Paenibacillaceae</taxon>
        <taxon>Paenibacillus</taxon>
    </lineage>
</organism>
<dbReference type="EMBL" id="CP013023">
    <property type="protein sequence ID" value="ANF94949.1"/>
    <property type="molecule type" value="Genomic_DNA"/>
</dbReference>
<keyword evidence="2" id="KW-0813">Transport</keyword>
<dbReference type="Gene3D" id="3.40.50.300">
    <property type="entry name" value="P-loop containing nucleotide triphosphate hydrolases"/>
    <property type="match status" value="1"/>
</dbReference>
<evidence type="ECO:0000259" key="5">
    <source>
        <dbReference type="PROSITE" id="PS50893"/>
    </source>
</evidence>
<dbReference type="SUPFAM" id="SSF52540">
    <property type="entry name" value="P-loop containing nucleoside triphosphate hydrolases"/>
    <property type="match status" value="1"/>
</dbReference>
<evidence type="ECO:0000256" key="1">
    <source>
        <dbReference type="ARBA" id="ARBA00005417"/>
    </source>
</evidence>
<dbReference type="KEGG" id="pbv:AR543_02130"/>
<gene>
    <name evidence="6" type="ORF">AR543_02130</name>
</gene>
<dbReference type="STRING" id="1616788.AR543_02130"/>
<feature type="domain" description="ABC transporter" evidence="5">
    <location>
        <begin position="5"/>
        <end position="229"/>
    </location>
</feature>
<dbReference type="PROSITE" id="PS50893">
    <property type="entry name" value="ABC_TRANSPORTER_2"/>
    <property type="match status" value="1"/>
</dbReference>
<comment type="similarity">
    <text evidence="1">Belongs to the ABC transporter superfamily.</text>
</comment>